<dbReference type="SUPFAM" id="SSF111369">
    <property type="entry name" value="HlyD-like secretion proteins"/>
    <property type="match status" value="1"/>
</dbReference>
<dbReference type="Pfam" id="PF25917">
    <property type="entry name" value="BSH_RND"/>
    <property type="match status" value="1"/>
</dbReference>
<evidence type="ECO:0000313" key="8">
    <source>
        <dbReference type="EMBL" id="MBK7423012.1"/>
    </source>
</evidence>
<evidence type="ECO:0000259" key="7">
    <source>
        <dbReference type="Pfam" id="PF25967"/>
    </source>
</evidence>
<evidence type="ECO:0000259" key="6">
    <source>
        <dbReference type="Pfam" id="PF25944"/>
    </source>
</evidence>
<feature type="region of interest" description="Disordered" evidence="3">
    <location>
        <begin position="363"/>
        <end position="394"/>
    </location>
</feature>
<dbReference type="NCBIfam" id="TIGR01730">
    <property type="entry name" value="RND_mfp"/>
    <property type="match status" value="1"/>
</dbReference>
<gene>
    <name evidence="8" type="ORF">IPJ48_07920</name>
</gene>
<dbReference type="FunFam" id="2.40.420.20:FF:000001">
    <property type="entry name" value="Efflux RND transporter periplasmic adaptor subunit"/>
    <property type="match status" value="1"/>
</dbReference>
<feature type="domain" description="Multidrug resistance protein MdtA-like alpha-helical hairpin" evidence="4">
    <location>
        <begin position="93"/>
        <end position="161"/>
    </location>
</feature>
<comment type="similarity">
    <text evidence="2">Belongs to the membrane fusion protein (MFP) (TC 8.A.1) family.</text>
</comment>
<dbReference type="InterPro" id="IPR058626">
    <property type="entry name" value="MdtA-like_b-barrel"/>
</dbReference>
<dbReference type="InterPro" id="IPR058627">
    <property type="entry name" value="MdtA-like_C"/>
</dbReference>
<dbReference type="Pfam" id="PF25876">
    <property type="entry name" value="HH_MFP_RND"/>
    <property type="match status" value="1"/>
</dbReference>
<dbReference type="InterPro" id="IPR058624">
    <property type="entry name" value="MdtA-like_HH"/>
</dbReference>
<dbReference type="Gene3D" id="2.40.50.100">
    <property type="match status" value="1"/>
</dbReference>
<protein>
    <submittedName>
        <fullName evidence="8">Efflux RND transporter periplasmic adaptor subunit</fullName>
    </submittedName>
</protein>
<dbReference type="Pfam" id="PF25944">
    <property type="entry name" value="Beta-barrel_RND"/>
    <property type="match status" value="1"/>
</dbReference>
<evidence type="ECO:0000256" key="2">
    <source>
        <dbReference type="ARBA" id="ARBA00009477"/>
    </source>
</evidence>
<dbReference type="GO" id="GO:0022857">
    <property type="term" value="F:transmembrane transporter activity"/>
    <property type="evidence" value="ECO:0007669"/>
    <property type="project" value="InterPro"/>
</dbReference>
<dbReference type="PANTHER" id="PTHR30158">
    <property type="entry name" value="ACRA/E-RELATED COMPONENT OF DRUG EFFLUX TRANSPORTER"/>
    <property type="match status" value="1"/>
</dbReference>
<comment type="caution">
    <text evidence="8">The sequence shown here is derived from an EMBL/GenBank/DDBJ whole genome shotgun (WGS) entry which is preliminary data.</text>
</comment>
<dbReference type="Pfam" id="PF25967">
    <property type="entry name" value="RND-MFP_C"/>
    <property type="match status" value="1"/>
</dbReference>
<dbReference type="Gene3D" id="1.10.287.470">
    <property type="entry name" value="Helix hairpin bin"/>
    <property type="match status" value="1"/>
</dbReference>
<dbReference type="InterPro" id="IPR006143">
    <property type="entry name" value="RND_pump_MFP"/>
</dbReference>
<accession>A0A9D7FC68</accession>
<evidence type="ECO:0000256" key="3">
    <source>
        <dbReference type="SAM" id="MobiDB-lite"/>
    </source>
</evidence>
<feature type="domain" description="Multidrug resistance protein MdtA-like beta-barrel" evidence="6">
    <location>
        <begin position="198"/>
        <end position="279"/>
    </location>
</feature>
<sequence length="394" mass="41807">MGAALLALLLATACDKVAPPPPPVPVVDVVTVAQKDVPIYMEWIGSLEGDVNAVIRPQVTGYLIKQNYREGDLVKQGQPLFEIDPRTFEAAVEEAKGLRAQQQARYDTTRANLARIKPLAAKNAVSQKDLDDAVGADLSAKAALEAAEASLKTAKLNLGFTRITSPITGIAGIAKAQIGDLLSPSMPTELTTVSNVDPIKVYFNISEREYLKLAANRPADSTPVPIDLILVDGSFYPEQGKFLLLNRQVNATTGTFQAVAQFPNNKNLLRPGQYGKIRATMSINKGALLVPQRAVTEIQGKYLVAVVGADNKVDIRPVSVGERIGSDWIVSKGLQPGDQVIAEGTQKVRAGVSVNPKPFVFEAPAAGTPTAPVAPAEKPNAAPEEKPAAPANKG</sequence>
<organism evidence="8 9">
    <name type="scientific">Candidatus Propionivibrio dominans</name>
    <dbReference type="NCBI Taxonomy" id="2954373"/>
    <lineage>
        <taxon>Bacteria</taxon>
        <taxon>Pseudomonadati</taxon>
        <taxon>Pseudomonadota</taxon>
        <taxon>Betaproteobacteria</taxon>
        <taxon>Rhodocyclales</taxon>
        <taxon>Rhodocyclaceae</taxon>
        <taxon>Propionivibrio</taxon>
    </lineage>
</organism>
<dbReference type="Gene3D" id="2.40.420.20">
    <property type="match status" value="1"/>
</dbReference>
<dbReference type="GO" id="GO:0005886">
    <property type="term" value="C:plasma membrane"/>
    <property type="evidence" value="ECO:0007669"/>
    <property type="project" value="UniProtKB-SubCell"/>
</dbReference>
<evidence type="ECO:0000313" key="9">
    <source>
        <dbReference type="Proteomes" id="UP000886602"/>
    </source>
</evidence>
<evidence type="ECO:0000256" key="1">
    <source>
        <dbReference type="ARBA" id="ARBA00004196"/>
    </source>
</evidence>
<dbReference type="EMBL" id="JADJNC010000011">
    <property type="protein sequence ID" value="MBK7423012.1"/>
    <property type="molecule type" value="Genomic_DNA"/>
</dbReference>
<dbReference type="Gene3D" id="2.40.30.170">
    <property type="match status" value="1"/>
</dbReference>
<feature type="domain" description="Multidrug resistance protein MdtA-like C-terminal permuted SH3" evidence="7">
    <location>
        <begin position="287"/>
        <end position="347"/>
    </location>
</feature>
<dbReference type="Proteomes" id="UP000886602">
    <property type="component" value="Unassembled WGS sequence"/>
</dbReference>
<evidence type="ECO:0000259" key="4">
    <source>
        <dbReference type="Pfam" id="PF25876"/>
    </source>
</evidence>
<proteinExistence type="inferred from homology"/>
<comment type="subcellular location">
    <subcellularLocation>
        <location evidence="1">Cell envelope</location>
    </subcellularLocation>
</comment>
<dbReference type="AlphaFoldDB" id="A0A9D7FC68"/>
<dbReference type="InterPro" id="IPR058625">
    <property type="entry name" value="MdtA-like_BSH"/>
</dbReference>
<feature type="domain" description="Multidrug resistance protein MdtA-like barrel-sandwich hybrid" evidence="5">
    <location>
        <begin position="53"/>
        <end position="193"/>
    </location>
</feature>
<reference evidence="8" key="1">
    <citation type="submission" date="2020-10" db="EMBL/GenBank/DDBJ databases">
        <title>Connecting structure to function with the recovery of over 1000 high-quality activated sludge metagenome-assembled genomes encoding full-length rRNA genes using long-read sequencing.</title>
        <authorList>
            <person name="Singleton C.M."/>
            <person name="Petriglieri F."/>
            <person name="Kristensen J.M."/>
            <person name="Kirkegaard R.H."/>
            <person name="Michaelsen T.Y."/>
            <person name="Andersen M.H."/>
            <person name="Karst S.M."/>
            <person name="Dueholm M.S."/>
            <person name="Nielsen P.H."/>
            <person name="Albertsen M."/>
        </authorList>
    </citation>
    <scope>NUCLEOTIDE SEQUENCE</scope>
    <source>
        <strain evidence="8">EsbW_18-Q3-R4-48_MAXAC.044</strain>
    </source>
</reference>
<evidence type="ECO:0000259" key="5">
    <source>
        <dbReference type="Pfam" id="PF25917"/>
    </source>
</evidence>
<dbReference type="GO" id="GO:0046677">
    <property type="term" value="P:response to antibiotic"/>
    <property type="evidence" value="ECO:0007669"/>
    <property type="project" value="TreeGrafter"/>
</dbReference>
<name>A0A9D7FC68_9RHOO</name>